<evidence type="ECO:0000313" key="2">
    <source>
        <dbReference type="EMBL" id="KAF7297387.1"/>
    </source>
</evidence>
<dbReference type="InterPro" id="IPR041457">
    <property type="entry name" value="CxC2_KDZ-assoc"/>
</dbReference>
<sequence>MWCDDCCVKSHIATPFHSIELWNAGYFQSCSLKVLGLVIQVGHPLHLPCARPIPARNDFVVLHHNGIHEVSVNYCGCRWSNDPYHIQLLRAGIYPATTDSPRTGATFECLAEYHALTLHGRLPGGTFIVLWKLGQTRSESSLQTAIRSFFESLANTDIYCHSNEVDVDTTPGAWRIQHQGNSRFFALHARVQA</sequence>
<proteinExistence type="predicted"/>
<evidence type="ECO:0000313" key="3">
    <source>
        <dbReference type="Proteomes" id="UP000636479"/>
    </source>
</evidence>
<protein>
    <submittedName>
        <fullName evidence="2">CxC2 domain-containing protein</fullName>
    </submittedName>
</protein>
<dbReference type="OrthoDB" id="3004525at2759"/>
<gene>
    <name evidence="2" type="ORF">MIND_00972200</name>
</gene>
<reference evidence="2" key="1">
    <citation type="submission" date="2020-05" db="EMBL/GenBank/DDBJ databases">
        <title>Mycena genomes resolve the evolution of fungal bioluminescence.</title>
        <authorList>
            <person name="Tsai I.J."/>
        </authorList>
    </citation>
    <scope>NUCLEOTIDE SEQUENCE</scope>
    <source>
        <strain evidence="2">171206Taipei</strain>
    </source>
</reference>
<dbReference type="EMBL" id="JACAZF010000008">
    <property type="protein sequence ID" value="KAF7297387.1"/>
    <property type="molecule type" value="Genomic_DNA"/>
</dbReference>
<dbReference type="GeneID" id="59348850"/>
<dbReference type="Proteomes" id="UP000636479">
    <property type="component" value="Unassembled WGS sequence"/>
</dbReference>
<dbReference type="RefSeq" id="XP_037217746.1">
    <property type="nucleotide sequence ID" value="XM_037366334.1"/>
</dbReference>
<feature type="domain" description="CxC2-like cysteine cluster KDZ transposase-associated" evidence="1">
    <location>
        <begin position="32"/>
        <end position="127"/>
    </location>
</feature>
<keyword evidence="3" id="KW-1185">Reference proteome</keyword>
<evidence type="ECO:0000259" key="1">
    <source>
        <dbReference type="Pfam" id="PF18803"/>
    </source>
</evidence>
<name>A0A8H6SFG1_9AGAR</name>
<accession>A0A8H6SFG1</accession>
<organism evidence="2 3">
    <name type="scientific">Mycena indigotica</name>
    <dbReference type="NCBI Taxonomy" id="2126181"/>
    <lineage>
        <taxon>Eukaryota</taxon>
        <taxon>Fungi</taxon>
        <taxon>Dikarya</taxon>
        <taxon>Basidiomycota</taxon>
        <taxon>Agaricomycotina</taxon>
        <taxon>Agaricomycetes</taxon>
        <taxon>Agaricomycetidae</taxon>
        <taxon>Agaricales</taxon>
        <taxon>Marasmiineae</taxon>
        <taxon>Mycenaceae</taxon>
        <taxon>Mycena</taxon>
    </lineage>
</organism>
<dbReference type="Pfam" id="PF18803">
    <property type="entry name" value="CxC2"/>
    <property type="match status" value="1"/>
</dbReference>
<comment type="caution">
    <text evidence="2">The sequence shown here is derived from an EMBL/GenBank/DDBJ whole genome shotgun (WGS) entry which is preliminary data.</text>
</comment>
<dbReference type="AlphaFoldDB" id="A0A8H6SFG1"/>